<protein>
    <recommendedName>
        <fullName evidence="3">CCHC-type domain-containing protein</fullName>
    </recommendedName>
</protein>
<name>A0A9W9YRM6_9CNID</name>
<reference evidence="4" key="1">
    <citation type="submission" date="2023-01" db="EMBL/GenBank/DDBJ databases">
        <title>Genome assembly of the deep-sea coral Lophelia pertusa.</title>
        <authorList>
            <person name="Herrera S."/>
            <person name="Cordes E."/>
        </authorList>
    </citation>
    <scope>NUCLEOTIDE SEQUENCE</scope>
    <source>
        <strain evidence="4">USNM1676648</strain>
        <tissue evidence="4">Polyp</tissue>
    </source>
</reference>
<keyword evidence="1" id="KW-0863">Zinc-finger</keyword>
<evidence type="ECO:0000313" key="4">
    <source>
        <dbReference type="EMBL" id="KAJ7360274.1"/>
    </source>
</evidence>
<keyword evidence="5" id="KW-1185">Reference proteome</keyword>
<evidence type="ECO:0000256" key="2">
    <source>
        <dbReference type="SAM" id="MobiDB-lite"/>
    </source>
</evidence>
<feature type="region of interest" description="Disordered" evidence="2">
    <location>
        <begin position="86"/>
        <end position="168"/>
    </location>
</feature>
<dbReference type="Pfam" id="PF00098">
    <property type="entry name" value="zf-CCHC"/>
    <property type="match status" value="1"/>
</dbReference>
<dbReference type="GO" id="GO:0008270">
    <property type="term" value="F:zinc ion binding"/>
    <property type="evidence" value="ECO:0007669"/>
    <property type="project" value="UniProtKB-KW"/>
</dbReference>
<keyword evidence="1" id="KW-0862">Zinc</keyword>
<dbReference type="Proteomes" id="UP001163046">
    <property type="component" value="Unassembled WGS sequence"/>
</dbReference>
<feature type="compositionally biased region" description="Basic and acidic residues" evidence="2">
    <location>
        <begin position="150"/>
        <end position="168"/>
    </location>
</feature>
<evidence type="ECO:0000259" key="3">
    <source>
        <dbReference type="PROSITE" id="PS50158"/>
    </source>
</evidence>
<proteinExistence type="predicted"/>
<evidence type="ECO:0000256" key="1">
    <source>
        <dbReference type="PROSITE-ProRule" id="PRU00047"/>
    </source>
</evidence>
<dbReference type="SUPFAM" id="SSF57756">
    <property type="entry name" value="Retrovirus zinc finger-like domains"/>
    <property type="match status" value="1"/>
</dbReference>
<dbReference type="Gene3D" id="4.10.60.10">
    <property type="entry name" value="Zinc finger, CCHC-type"/>
    <property type="match status" value="1"/>
</dbReference>
<comment type="caution">
    <text evidence="4">The sequence shown here is derived from an EMBL/GenBank/DDBJ whole genome shotgun (WGS) entry which is preliminary data.</text>
</comment>
<dbReference type="GO" id="GO:0003676">
    <property type="term" value="F:nucleic acid binding"/>
    <property type="evidence" value="ECO:0007669"/>
    <property type="project" value="InterPro"/>
</dbReference>
<evidence type="ECO:0000313" key="5">
    <source>
        <dbReference type="Proteomes" id="UP001163046"/>
    </source>
</evidence>
<dbReference type="OrthoDB" id="6128564at2759"/>
<dbReference type="SMART" id="SM00343">
    <property type="entry name" value="ZnF_C2HC"/>
    <property type="match status" value="2"/>
</dbReference>
<dbReference type="EMBL" id="MU827310">
    <property type="protein sequence ID" value="KAJ7360274.1"/>
    <property type="molecule type" value="Genomic_DNA"/>
</dbReference>
<accession>A0A9W9YRM6</accession>
<dbReference type="AlphaFoldDB" id="A0A9W9YRM6"/>
<sequence>MAGEWCHIIHSNQKPICNICHEEGHHRSACHNIICFKCGEVGHMRSACPEKDREDRLAREETRERLETIAHEQQQQDEQFAQQLSIEEQTYYSNVEPDDEMETTEHNTGYDSSKKSPAETMKNLGYTEQDKIPATPQPTNVNKKPAQAGSKREHADSSDDPELHLHPI</sequence>
<keyword evidence="1" id="KW-0479">Metal-binding</keyword>
<dbReference type="InterPro" id="IPR036875">
    <property type="entry name" value="Znf_CCHC_sf"/>
</dbReference>
<organism evidence="4 5">
    <name type="scientific">Desmophyllum pertusum</name>
    <dbReference type="NCBI Taxonomy" id="174260"/>
    <lineage>
        <taxon>Eukaryota</taxon>
        <taxon>Metazoa</taxon>
        <taxon>Cnidaria</taxon>
        <taxon>Anthozoa</taxon>
        <taxon>Hexacorallia</taxon>
        <taxon>Scleractinia</taxon>
        <taxon>Caryophylliina</taxon>
        <taxon>Caryophylliidae</taxon>
        <taxon>Desmophyllum</taxon>
    </lineage>
</organism>
<feature type="domain" description="CCHC-type" evidence="3">
    <location>
        <begin position="35"/>
        <end position="50"/>
    </location>
</feature>
<gene>
    <name evidence="4" type="ORF">OS493_016904</name>
</gene>
<dbReference type="InterPro" id="IPR001878">
    <property type="entry name" value="Znf_CCHC"/>
</dbReference>
<dbReference type="PROSITE" id="PS50158">
    <property type="entry name" value="ZF_CCHC"/>
    <property type="match status" value="1"/>
</dbReference>